<accession>A0A0R3JZV5</accession>
<gene>
    <name evidence="4" type="primary">hypE_2</name>
    <name evidence="4" type="ORF">ABG79_02101</name>
</gene>
<feature type="domain" description="PurM-like C-terminal" evidence="3">
    <location>
        <begin position="151"/>
        <end position="301"/>
    </location>
</feature>
<proteinExistence type="inferred from homology"/>
<dbReference type="SUPFAM" id="SSF56042">
    <property type="entry name" value="PurM C-terminal domain-like"/>
    <property type="match status" value="1"/>
</dbReference>
<sequence length="326" mass="35023">MDIGKLPNEVLHESILKNIKRINEEVYILPSIGEDCGAIRFDEDVCVVTTDPITAATKNVGRLGVIINTNDIASSGVRPIGITVTLLAPPDSKIEDIESIMTEVINTSKELGVDILGGHTEITDAVNRIVLSITAIGKGKINQFVTTSGAKVGDDIVMTGYAGLEGTYILANEYYSKLKDIVGENTLVKFLNSSPDLSVLKAGLIAGKFGVHSMHDATEGGIFGAVWEVAKASKMGVKIYKEQIPILDETIKICNALNLNPYKLISSGSMIITTQDGIKLCDALSKEGIEAKIIGKITEKGCIVVENGIETEIQQPQSDEIYKVNF</sequence>
<keyword evidence="5" id="KW-1185">Reference proteome</keyword>
<dbReference type="RefSeq" id="WP_057979399.1">
    <property type="nucleotide sequence ID" value="NZ_LKHP01000015.1"/>
</dbReference>
<dbReference type="Gene3D" id="3.30.1330.10">
    <property type="entry name" value="PurM-like, N-terminal domain"/>
    <property type="match status" value="1"/>
</dbReference>
<evidence type="ECO:0000256" key="1">
    <source>
        <dbReference type="ARBA" id="ARBA00006243"/>
    </source>
</evidence>
<dbReference type="EMBL" id="LKHP01000015">
    <property type="protein sequence ID" value="KRQ86149.1"/>
    <property type="molecule type" value="Genomic_DNA"/>
</dbReference>
<comment type="similarity">
    <text evidence="1">Belongs to the HypE family.</text>
</comment>
<dbReference type="InterPro" id="IPR036921">
    <property type="entry name" value="PurM-like_N_sf"/>
</dbReference>
<dbReference type="PANTHER" id="PTHR30303">
    <property type="entry name" value="HYDROGENASE ISOENZYMES FORMATION PROTEIN HYPE"/>
    <property type="match status" value="1"/>
</dbReference>
<evidence type="ECO:0000313" key="5">
    <source>
        <dbReference type="Proteomes" id="UP000052015"/>
    </source>
</evidence>
<comment type="caution">
    <text evidence="4">The sequence shown here is derived from an EMBL/GenBank/DDBJ whole genome shotgun (WGS) entry which is preliminary data.</text>
</comment>
<protein>
    <submittedName>
        <fullName evidence="4">Hydrogenase isoenzymes formation protein HypE</fullName>
    </submittedName>
</protein>
<feature type="domain" description="PurM-like N-terminal" evidence="2">
    <location>
        <begin position="33"/>
        <end position="137"/>
    </location>
</feature>
<dbReference type="GO" id="GO:0051604">
    <property type="term" value="P:protein maturation"/>
    <property type="evidence" value="ECO:0007669"/>
    <property type="project" value="TreeGrafter"/>
</dbReference>
<dbReference type="Pfam" id="PF02769">
    <property type="entry name" value="AIRS_C"/>
    <property type="match status" value="1"/>
</dbReference>
<dbReference type="Gene3D" id="3.90.650.10">
    <property type="entry name" value="PurM-like C-terminal domain"/>
    <property type="match status" value="1"/>
</dbReference>
<evidence type="ECO:0000259" key="3">
    <source>
        <dbReference type="Pfam" id="PF02769"/>
    </source>
</evidence>
<dbReference type="InterPro" id="IPR010918">
    <property type="entry name" value="PurM-like_C_dom"/>
</dbReference>
<evidence type="ECO:0000259" key="2">
    <source>
        <dbReference type="Pfam" id="PF00586"/>
    </source>
</evidence>
<dbReference type="PIRSF" id="PIRSF005644">
    <property type="entry name" value="Hdrgns_mtr_HypE"/>
    <property type="match status" value="1"/>
</dbReference>
<dbReference type="AlphaFoldDB" id="A0A0R3JZV5"/>
<dbReference type="OrthoDB" id="153904at2"/>
<dbReference type="SUPFAM" id="SSF55326">
    <property type="entry name" value="PurM N-terminal domain-like"/>
    <property type="match status" value="1"/>
</dbReference>
<dbReference type="InterPro" id="IPR036676">
    <property type="entry name" value="PurM-like_C_sf"/>
</dbReference>
<dbReference type="Proteomes" id="UP000052015">
    <property type="component" value="Unassembled WGS sequence"/>
</dbReference>
<dbReference type="CDD" id="cd06061">
    <property type="entry name" value="PurM-like1"/>
    <property type="match status" value="1"/>
</dbReference>
<name>A0A0R3JZV5_CALMK</name>
<dbReference type="Pfam" id="PF00586">
    <property type="entry name" value="AIRS"/>
    <property type="match status" value="1"/>
</dbReference>
<evidence type="ECO:0000313" key="4">
    <source>
        <dbReference type="EMBL" id="KRQ86149.1"/>
    </source>
</evidence>
<dbReference type="InterPro" id="IPR011854">
    <property type="entry name" value="HypE"/>
</dbReference>
<dbReference type="PANTHER" id="PTHR30303:SF4">
    <property type="entry name" value="HYDROGENASE EXPRESSION_FORMATION PROTEIN HYPE"/>
    <property type="match status" value="1"/>
</dbReference>
<organism evidence="4 5">
    <name type="scientific">Caloramator mitchellensis</name>
    <dbReference type="NCBI Taxonomy" id="908809"/>
    <lineage>
        <taxon>Bacteria</taxon>
        <taxon>Bacillati</taxon>
        <taxon>Bacillota</taxon>
        <taxon>Clostridia</taxon>
        <taxon>Eubacteriales</taxon>
        <taxon>Clostridiaceae</taxon>
        <taxon>Caloramator</taxon>
    </lineage>
</organism>
<dbReference type="PATRIC" id="fig|908809.3.peg.2087"/>
<dbReference type="InterPro" id="IPR016188">
    <property type="entry name" value="PurM-like_N"/>
</dbReference>
<reference evidence="4 5" key="1">
    <citation type="submission" date="2015-09" db="EMBL/GenBank/DDBJ databases">
        <title>Draft genome sequence of a Caloramator mitchellensis, a moderate thermophile from the Great Artesian Basin of Australia.</title>
        <authorList>
            <person name="Patel B.K."/>
        </authorList>
    </citation>
    <scope>NUCLEOTIDE SEQUENCE [LARGE SCALE GENOMIC DNA]</scope>
    <source>
        <strain evidence="4 5">VF08</strain>
    </source>
</reference>
<dbReference type="STRING" id="908809.ABG79_02101"/>